<proteinExistence type="predicted"/>
<dbReference type="EMBL" id="AP024849">
    <property type="protein sequence ID" value="BCZ44688.1"/>
    <property type="molecule type" value="Genomic_DNA"/>
</dbReference>
<organism evidence="1 2">
    <name type="scientific">Clostridium gelidum</name>
    <dbReference type="NCBI Taxonomy" id="704125"/>
    <lineage>
        <taxon>Bacteria</taxon>
        <taxon>Bacillati</taxon>
        <taxon>Bacillota</taxon>
        <taxon>Clostridia</taxon>
        <taxon>Eubacteriales</taxon>
        <taxon>Clostridiaceae</taxon>
        <taxon>Clostridium</taxon>
    </lineage>
</organism>
<dbReference type="PANTHER" id="PTHR43501:SF1">
    <property type="entry name" value="CYTOSOL NON-SPECIFIC DIPEPTIDASE"/>
    <property type="match status" value="1"/>
</dbReference>
<evidence type="ECO:0008006" key="3">
    <source>
        <dbReference type="Google" id="ProtNLM"/>
    </source>
</evidence>
<protein>
    <recommendedName>
        <fullName evidence="3">Aminoacyl-histidine dipeptidase</fullName>
    </recommendedName>
</protein>
<dbReference type="SUPFAM" id="SSF53187">
    <property type="entry name" value="Zn-dependent exopeptidases"/>
    <property type="match status" value="1"/>
</dbReference>
<dbReference type="InterPro" id="IPR001160">
    <property type="entry name" value="Peptidase_M20C"/>
</dbReference>
<name>A0ABM7T6V2_9CLOT</name>
<dbReference type="Proteomes" id="UP000824633">
    <property type="component" value="Chromosome"/>
</dbReference>
<evidence type="ECO:0000313" key="2">
    <source>
        <dbReference type="Proteomes" id="UP000824633"/>
    </source>
</evidence>
<keyword evidence="2" id="KW-1185">Reference proteome</keyword>
<dbReference type="PANTHER" id="PTHR43501">
    <property type="entry name" value="CYTOSOL NON-SPECIFIC DIPEPTIDASE"/>
    <property type="match status" value="1"/>
</dbReference>
<reference evidence="2" key="1">
    <citation type="submission" date="2021-07" db="EMBL/GenBank/DDBJ databases">
        <title>Complete genome sequencing of a Clostridium isolate.</title>
        <authorList>
            <person name="Ueki A."/>
            <person name="Tonouchi A."/>
        </authorList>
    </citation>
    <scope>NUCLEOTIDE SEQUENCE [LARGE SCALE GENOMIC DNA]</scope>
    <source>
        <strain evidence="2">C5S11</strain>
    </source>
</reference>
<sequence>MYGKEPEIFSIHAGIECGLLAEKLGDLDMISFGPDMFDIHTPNEHISISSTSRCFTYLLEVLKEITN</sequence>
<dbReference type="PRINTS" id="PR00934">
    <property type="entry name" value="XHISDIPTASE"/>
</dbReference>
<evidence type="ECO:0000313" key="1">
    <source>
        <dbReference type="EMBL" id="BCZ44688.1"/>
    </source>
</evidence>
<gene>
    <name evidence="1" type="ORF">psyc5s11_07550</name>
</gene>
<dbReference type="Gene3D" id="3.40.630.10">
    <property type="entry name" value="Zn peptidases"/>
    <property type="match status" value="1"/>
</dbReference>
<accession>A0ABM7T6V2</accession>